<evidence type="ECO:0000313" key="2">
    <source>
        <dbReference type="Proteomes" id="UP000004968"/>
    </source>
</evidence>
<organism evidence="1 2">
    <name type="scientific">Hungatella hathewayi DSM 13479</name>
    <dbReference type="NCBI Taxonomy" id="566550"/>
    <lineage>
        <taxon>Bacteria</taxon>
        <taxon>Bacillati</taxon>
        <taxon>Bacillota</taxon>
        <taxon>Clostridia</taxon>
        <taxon>Lachnospirales</taxon>
        <taxon>Lachnospiraceae</taxon>
        <taxon>Hungatella</taxon>
    </lineage>
</organism>
<evidence type="ECO:0000313" key="1">
    <source>
        <dbReference type="EMBL" id="EFC96388.1"/>
    </source>
</evidence>
<dbReference type="InterPro" id="IPR043743">
    <property type="entry name" value="DUF5688"/>
</dbReference>
<dbReference type="Pfam" id="PF18941">
    <property type="entry name" value="DUF5688"/>
    <property type="match status" value="1"/>
</dbReference>
<name>D3AP78_9FIRM</name>
<dbReference type="HOGENOM" id="CLU_054014_0_0_9"/>
<reference evidence="1 2" key="1">
    <citation type="submission" date="2010-01" db="EMBL/GenBank/DDBJ databases">
        <authorList>
            <person name="Weinstock G."/>
            <person name="Sodergren E."/>
            <person name="Clifton S."/>
            <person name="Fulton L."/>
            <person name="Fulton B."/>
            <person name="Courtney L."/>
            <person name="Fronick C."/>
            <person name="Harrison M."/>
            <person name="Strong C."/>
            <person name="Farmer C."/>
            <person name="Delahaunty K."/>
            <person name="Markovic C."/>
            <person name="Hall O."/>
            <person name="Minx P."/>
            <person name="Tomlinson C."/>
            <person name="Mitreva M."/>
            <person name="Nelson J."/>
            <person name="Hou S."/>
            <person name="Wollam A."/>
            <person name="Pepin K.H."/>
            <person name="Johnson M."/>
            <person name="Bhonagiri V."/>
            <person name="Nash W.E."/>
            <person name="Warren W."/>
            <person name="Chinwalla A."/>
            <person name="Mardis E.R."/>
            <person name="Wilson R.K."/>
        </authorList>
    </citation>
    <scope>NUCLEOTIDE SEQUENCE [LARGE SCALE GENOMIC DNA]</scope>
    <source>
        <strain evidence="1 2">DSM 13479</strain>
    </source>
</reference>
<sequence>MKKFLVSYFFAKKEKEKEKMNMETRKTSFEEKLKENLGAEYKATFPQRMEKQDEEFLRVGVQKFGESAGIWIYLNGSEFHWLDNEEDIQRAVTKVIEEYKKKRGFLNGPYLTGDSFSNVKNNLVCALVNREDNEEVLKYIPHIRYYDMVAYFLIFITVDGESYVRTVVNEDLDRWEVELQDVLETAKSNTDLNPPVIEMVGIKDWKVISAPIGNTFGEMLQSIKSHQEQKNPMYVLSNQSGLYGASNMIDNHLLGQISESCNDSLLILPVDIHEIILIPSRKNRTSIADWKAVIHALNIENKGVKLSDLVYLFDRADKKLHVAKNDDFQA</sequence>
<gene>
    <name evidence="1" type="ORF">CLOSTHATH_05430</name>
</gene>
<accession>D3AP78</accession>
<comment type="caution">
    <text evidence="1">The sequence shown here is derived from an EMBL/GenBank/DDBJ whole genome shotgun (WGS) entry which is preliminary data.</text>
</comment>
<dbReference type="EMBL" id="ACIO01000562">
    <property type="protein sequence ID" value="EFC96388.1"/>
    <property type="molecule type" value="Genomic_DNA"/>
</dbReference>
<dbReference type="Proteomes" id="UP000004968">
    <property type="component" value="Unassembled WGS sequence"/>
</dbReference>
<protein>
    <recommendedName>
        <fullName evidence="3">DUF1444 family protein</fullName>
    </recommendedName>
</protein>
<evidence type="ECO:0008006" key="3">
    <source>
        <dbReference type="Google" id="ProtNLM"/>
    </source>
</evidence>
<dbReference type="AlphaFoldDB" id="D3AP78"/>
<proteinExistence type="predicted"/>